<evidence type="ECO:0000256" key="1">
    <source>
        <dbReference type="ARBA" id="ARBA00004651"/>
    </source>
</evidence>
<dbReference type="Gene3D" id="3.30.70.100">
    <property type="match status" value="1"/>
</dbReference>
<feature type="domain" description="Mechanosensitive ion channel transmembrane helices 2/3" evidence="11">
    <location>
        <begin position="102"/>
        <end position="142"/>
    </location>
</feature>
<dbReference type="Pfam" id="PF21088">
    <property type="entry name" value="MS_channel_1st"/>
    <property type="match status" value="1"/>
</dbReference>
<feature type="transmembrane region" description="Helical" evidence="8">
    <location>
        <begin position="122"/>
        <end position="141"/>
    </location>
</feature>
<feature type="domain" description="Mechanosensitive ion channel MscS" evidence="9">
    <location>
        <begin position="143"/>
        <end position="207"/>
    </location>
</feature>
<dbReference type="EMBL" id="BJUV01000011">
    <property type="protein sequence ID" value="GEK83126.1"/>
    <property type="molecule type" value="Genomic_DNA"/>
</dbReference>
<dbReference type="Proteomes" id="UP000522688">
    <property type="component" value="Unassembled WGS sequence"/>
</dbReference>
<keyword evidence="4 8" id="KW-0812">Transmembrane</keyword>
<dbReference type="SUPFAM" id="SSF50182">
    <property type="entry name" value="Sm-like ribonucleoproteins"/>
    <property type="match status" value="1"/>
</dbReference>
<evidence type="ECO:0000256" key="8">
    <source>
        <dbReference type="SAM" id="Phobius"/>
    </source>
</evidence>
<evidence type="ECO:0000259" key="9">
    <source>
        <dbReference type="Pfam" id="PF00924"/>
    </source>
</evidence>
<evidence type="ECO:0000256" key="7">
    <source>
        <dbReference type="SAM" id="MobiDB-lite"/>
    </source>
</evidence>
<keyword evidence="5 8" id="KW-1133">Transmembrane helix</keyword>
<dbReference type="PANTHER" id="PTHR30460:SF0">
    <property type="entry name" value="MODERATE CONDUCTANCE MECHANOSENSITIVE CHANNEL YBIO"/>
    <property type="match status" value="1"/>
</dbReference>
<proteinExistence type="inferred from homology"/>
<evidence type="ECO:0000313" key="12">
    <source>
        <dbReference type="EMBL" id="GEK83126.1"/>
    </source>
</evidence>
<organism evidence="13 15">
    <name type="scientific">Frigoribacterium faeni</name>
    <dbReference type="NCBI Taxonomy" id="145483"/>
    <lineage>
        <taxon>Bacteria</taxon>
        <taxon>Bacillati</taxon>
        <taxon>Actinomycetota</taxon>
        <taxon>Actinomycetes</taxon>
        <taxon>Micrococcales</taxon>
        <taxon>Microbacteriaceae</taxon>
        <taxon>Frigoribacterium</taxon>
    </lineage>
</organism>
<evidence type="ECO:0000256" key="2">
    <source>
        <dbReference type="ARBA" id="ARBA00008017"/>
    </source>
</evidence>
<keyword evidence="14" id="KW-1185">Reference proteome</keyword>
<evidence type="ECO:0000313" key="13">
    <source>
        <dbReference type="EMBL" id="MBA8813358.1"/>
    </source>
</evidence>
<feature type="region of interest" description="Disordered" evidence="7">
    <location>
        <begin position="318"/>
        <end position="338"/>
    </location>
</feature>
<evidence type="ECO:0000313" key="15">
    <source>
        <dbReference type="Proteomes" id="UP000522688"/>
    </source>
</evidence>
<keyword evidence="3" id="KW-1003">Cell membrane</keyword>
<comment type="caution">
    <text evidence="13">The sequence shown here is derived from an EMBL/GenBank/DDBJ whole genome shotgun (WGS) entry which is preliminary data.</text>
</comment>
<evidence type="ECO:0000256" key="3">
    <source>
        <dbReference type="ARBA" id="ARBA00022475"/>
    </source>
</evidence>
<sequence>MTSLLLASGTTPSPTPTDAVAATAASFWEMWGVPITIAIIVLIAIGVRIALHFVIRRVVDQVVNGIKRKQNVDDTQALMASPLQAVRVVQRTRTLGSVLNNFVTVVIAALALVMILDQLGVQVVAILGAAGVVGAGLAFGAQNVVKDMLNGIFMVAEDQLGVGDVVDVGPATGVVEAVGIRVTQIRDVNGVLWFVRNGEILRVGNMSQGWTRVVIDLAVPYSADVDQVQDAMLNTANELAAIPKWKRAVLDQPEVWGIQSIADEHIVIRIVVKTRSSDRDNVDRELRSRLKKTLDGMDIVLPSLTSVVLTGFDGASSVQGARAPRTVPTPHVPKAKRR</sequence>
<dbReference type="Gene3D" id="2.30.30.60">
    <property type="match status" value="1"/>
</dbReference>
<dbReference type="InterPro" id="IPR011066">
    <property type="entry name" value="MscS_channel_C_sf"/>
</dbReference>
<dbReference type="Gene3D" id="1.10.287.1260">
    <property type="match status" value="1"/>
</dbReference>
<protein>
    <submittedName>
        <fullName evidence="12">Mechanosensitive ion channel protein MscS</fullName>
    </submittedName>
    <submittedName>
        <fullName evidence="13">Small conductance mechanosensitive channel</fullName>
    </submittedName>
</protein>
<feature type="transmembrane region" description="Helical" evidence="8">
    <location>
        <begin position="31"/>
        <end position="51"/>
    </location>
</feature>
<dbReference type="InterPro" id="IPR023408">
    <property type="entry name" value="MscS_beta-dom_sf"/>
</dbReference>
<evidence type="ECO:0000313" key="14">
    <source>
        <dbReference type="Proteomes" id="UP000321154"/>
    </source>
</evidence>
<feature type="transmembrane region" description="Helical" evidence="8">
    <location>
        <begin position="98"/>
        <end position="116"/>
    </location>
</feature>
<dbReference type="InterPro" id="IPR011014">
    <property type="entry name" value="MscS_channel_TM-2"/>
</dbReference>
<evidence type="ECO:0000259" key="10">
    <source>
        <dbReference type="Pfam" id="PF21082"/>
    </source>
</evidence>
<dbReference type="Pfam" id="PF21082">
    <property type="entry name" value="MS_channel_3rd"/>
    <property type="match status" value="1"/>
</dbReference>
<dbReference type="RefSeq" id="WP_244289740.1">
    <property type="nucleotide sequence ID" value="NZ_BAAAHR010000001.1"/>
</dbReference>
<name>A0A7W3PIT2_9MICO</name>
<dbReference type="FunFam" id="2.30.30.60:FF:000001">
    <property type="entry name" value="MscS Mechanosensitive ion channel"/>
    <property type="match status" value="1"/>
</dbReference>
<dbReference type="EMBL" id="JACGWW010000002">
    <property type="protein sequence ID" value="MBA8813358.1"/>
    <property type="molecule type" value="Genomic_DNA"/>
</dbReference>
<evidence type="ECO:0000256" key="5">
    <source>
        <dbReference type="ARBA" id="ARBA00022989"/>
    </source>
</evidence>
<gene>
    <name evidence="13" type="ORF">FB463_001607</name>
    <name evidence="12" type="ORF">FFA01_14350</name>
</gene>
<dbReference type="PANTHER" id="PTHR30460">
    <property type="entry name" value="MODERATE CONDUCTANCE MECHANOSENSITIVE CHANNEL YBIO"/>
    <property type="match status" value="1"/>
</dbReference>
<evidence type="ECO:0000259" key="11">
    <source>
        <dbReference type="Pfam" id="PF21088"/>
    </source>
</evidence>
<evidence type="ECO:0000256" key="6">
    <source>
        <dbReference type="ARBA" id="ARBA00023136"/>
    </source>
</evidence>
<dbReference type="SUPFAM" id="SSF82689">
    <property type="entry name" value="Mechanosensitive channel protein MscS (YggB), C-terminal domain"/>
    <property type="match status" value="1"/>
</dbReference>
<dbReference type="InterPro" id="IPR049278">
    <property type="entry name" value="MS_channel_C"/>
</dbReference>
<dbReference type="Pfam" id="PF00924">
    <property type="entry name" value="MS_channel_2nd"/>
    <property type="match status" value="1"/>
</dbReference>
<dbReference type="Proteomes" id="UP000321154">
    <property type="component" value="Unassembled WGS sequence"/>
</dbReference>
<feature type="domain" description="Mechanosensitive ion channel MscS C-terminal" evidence="10">
    <location>
        <begin position="213"/>
        <end position="299"/>
    </location>
</feature>
<dbReference type="SUPFAM" id="SSF82861">
    <property type="entry name" value="Mechanosensitive channel protein MscS (YggB), transmembrane region"/>
    <property type="match status" value="1"/>
</dbReference>
<dbReference type="InterPro" id="IPR045276">
    <property type="entry name" value="YbiO_bact"/>
</dbReference>
<dbReference type="InterPro" id="IPR010920">
    <property type="entry name" value="LSM_dom_sf"/>
</dbReference>
<comment type="subcellular location">
    <subcellularLocation>
        <location evidence="1">Cell membrane</location>
        <topology evidence="1">Multi-pass membrane protein</topology>
    </subcellularLocation>
</comment>
<dbReference type="InterPro" id="IPR049142">
    <property type="entry name" value="MS_channel_1st"/>
</dbReference>
<keyword evidence="6 8" id="KW-0472">Membrane</keyword>
<evidence type="ECO:0000256" key="4">
    <source>
        <dbReference type="ARBA" id="ARBA00022692"/>
    </source>
</evidence>
<dbReference type="GO" id="GO:0005886">
    <property type="term" value="C:plasma membrane"/>
    <property type="evidence" value="ECO:0007669"/>
    <property type="project" value="UniProtKB-SubCell"/>
</dbReference>
<reference evidence="12 14" key="1">
    <citation type="submission" date="2019-07" db="EMBL/GenBank/DDBJ databases">
        <title>Whole genome shotgun sequence of Frigoribacterium faeni NBRC 103066.</title>
        <authorList>
            <person name="Hosoyama A."/>
            <person name="Uohara A."/>
            <person name="Ohji S."/>
            <person name="Ichikawa N."/>
        </authorList>
    </citation>
    <scope>NUCLEOTIDE SEQUENCE [LARGE SCALE GENOMIC DNA]</scope>
    <source>
        <strain evidence="12 14">NBRC 103066</strain>
    </source>
</reference>
<accession>A0A7W3PIT2</accession>
<reference evidence="13 15" key="2">
    <citation type="submission" date="2020-07" db="EMBL/GenBank/DDBJ databases">
        <title>Sequencing the genomes of 1000 actinobacteria strains.</title>
        <authorList>
            <person name="Klenk H.-P."/>
        </authorList>
    </citation>
    <scope>NUCLEOTIDE SEQUENCE [LARGE SCALE GENOMIC DNA]</scope>
    <source>
        <strain evidence="13 15">DSM 10309</strain>
    </source>
</reference>
<dbReference type="GO" id="GO:0008381">
    <property type="term" value="F:mechanosensitive monoatomic ion channel activity"/>
    <property type="evidence" value="ECO:0007669"/>
    <property type="project" value="InterPro"/>
</dbReference>
<dbReference type="AlphaFoldDB" id="A0A7W3PIT2"/>
<comment type="similarity">
    <text evidence="2">Belongs to the MscS (TC 1.A.23) family.</text>
</comment>
<dbReference type="InterPro" id="IPR006685">
    <property type="entry name" value="MscS_channel_2nd"/>
</dbReference>